<dbReference type="PATRIC" id="fig|699431.3.peg.2679"/>
<dbReference type="PANTHER" id="PTHR12677:SF59">
    <property type="entry name" value="GOLGI APPARATUS MEMBRANE PROTEIN TVP38-RELATED"/>
    <property type="match status" value="1"/>
</dbReference>
<gene>
    <name evidence="8" type="ORF">SY89_02616</name>
</gene>
<accession>A0A0P7H0U8</accession>
<reference evidence="9" key="1">
    <citation type="submission" date="2013-11" db="EMBL/GenBank/DDBJ databases">
        <authorList>
            <person name="Hoang H.T."/>
            <person name="Killian M.L."/>
            <person name="Madson D.M."/>
            <person name="Arruda P.H.E."/>
            <person name="Sun D."/>
            <person name="Schwartz K.J."/>
            <person name="Yoon K."/>
        </authorList>
    </citation>
    <scope>NUCLEOTIDE SEQUENCE [LARGE SCALE GENOMIC DNA]</scope>
    <source>
        <strain evidence="9">CDK2</strain>
    </source>
</reference>
<organism evidence="8 9">
    <name type="scientific">Halolamina pelagica</name>
    <dbReference type="NCBI Taxonomy" id="699431"/>
    <lineage>
        <taxon>Archaea</taxon>
        <taxon>Methanobacteriati</taxon>
        <taxon>Methanobacteriota</taxon>
        <taxon>Stenosarchaea group</taxon>
        <taxon>Halobacteria</taxon>
        <taxon>Halobacteriales</taxon>
        <taxon>Haloferacaceae</taxon>
    </lineage>
</organism>
<dbReference type="AlphaFoldDB" id="A0A0P7H0U8"/>
<protein>
    <submittedName>
        <fullName evidence="8">SNARE associated golgi protein</fullName>
    </submittedName>
</protein>
<feature type="transmembrane region" description="Helical" evidence="6">
    <location>
        <begin position="84"/>
        <end position="109"/>
    </location>
</feature>
<dbReference type="Pfam" id="PF09335">
    <property type="entry name" value="VTT_dom"/>
    <property type="match status" value="1"/>
</dbReference>
<dbReference type="InterPro" id="IPR032816">
    <property type="entry name" value="VTT_dom"/>
</dbReference>
<dbReference type="EMBL" id="LGUC01000001">
    <property type="protein sequence ID" value="KPN31860.1"/>
    <property type="molecule type" value="Genomic_DNA"/>
</dbReference>
<evidence type="ECO:0000256" key="4">
    <source>
        <dbReference type="ARBA" id="ARBA00022989"/>
    </source>
</evidence>
<feature type="transmembrane region" description="Helical" evidence="6">
    <location>
        <begin position="51"/>
        <end position="72"/>
    </location>
</feature>
<feature type="domain" description="VTT" evidence="7">
    <location>
        <begin position="72"/>
        <end position="189"/>
    </location>
</feature>
<keyword evidence="9" id="KW-1185">Reference proteome</keyword>
<comment type="subcellular location">
    <subcellularLocation>
        <location evidence="1">Cell membrane</location>
        <topology evidence="1">Multi-pass membrane protein</topology>
    </subcellularLocation>
</comment>
<evidence type="ECO:0000259" key="7">
    <source>
        <dbReference type="Pfam" id="PF09335"/>
    </source>
</evidence>
<sequence>MRVFSSPADRRRALLALLGVLVGFVGLYVAVRQYLPFLMDARALRAWVAEFGPLAPLAFVIVQAVQVVVAPIPGQAIALMGGYLFGPVAGTVYSLLGVLIGSAIAFQLAKRFGRPFVERVFHEEIVAGFDGFVERIGVPGLFLFVVVPGLPDDMICFLSGLTTWRLRTFLPVMALGRLPSYALTVYAGDELANGRAGLALGLLALVAVLSVAGYYNQDRIRAFVESIAG</sequence>
<keyword evidence="3 6" id="KW-0812">Transmembrane</keyword>
<feature type="transmembrane region" description="Helical" evidence="6">
    <location>
        <begin position="194"/>
        <end position="215"/>
    </location>
</feature>
<evidence type="ECO:0000256" key="5">
    <source>
        <dbReference type="ARBA" id="ARBA00023136"/>
    </source>
</evidence>
<dbReference type="Proteomes" id="UP000050535">
    <property type="component" value="Unassembled WGS sequence"/>
</dbReference>
<comment type="caution">
    <text evidence="8">The sequence shown here is derived from an EMBL/GenBank/DDBJ whole genome shotgun (WGS) entry which is preliminary data.</text>
</comment>
<feature type="transmembrane region" description="Helical" evidence="6">
    <location>
        <begin position="12"/>
        <end position="31"/>
    </location>
</feature>
<dbReference type="OrthoDB" id="235837at2157"/>
<keyword evidence="4 6" id="KW-1133">Transmembrane helix</keyword>
<evidence type="ECO:0000313" key="8">
    <source>
        <dbReference type="EMBL" id="KPN31860.1"/>
    </source>
</evidence>
<evidence type="ECO:0000313" key="9">
    <source>
        <dbReference type="Proteomes" id="UP000050535"/>
    </source>
</evidence>
<proteinExistence type="predicted"/>
<dbReference type="RefSeq" id="WP_054584316.1">
    <property type="nucleotide sequence ID" value="NZ_LGUC01000001.1"/>
</dbReference>
<name>A0A0P7H0U8_9EURY</name>
<evidence type="ECO:0000256" key="3">
    <source>
        <dbReference type="ARBA" id="ARBA00022692"/>
    </source>
</evidence>
<dbReference type="GO" id="GO:0005886">
    <property type="term" value="C:plasma membrane"/>
    <property type="evidence" value="ECO:0007669"/>
    <property type="project" value="UniProtKB-SubCell"/>
</dbReference>
<keyword evidence="2" id="KW-1003">Cell membrane</keyword>
<evidence type="ECO:0000256" key="2">
    <source>
        <dbReference type="ARBA" id="ARBA00022475"/>
    </source>
</evidence>
<dbReference type="STRING" id="699431.SY89_02616"/>
<evidence type="ECO:0000256" key="6">
    <source>
        <dbReference type="SAM" id="Phobius"/>
    </source>
</evidence>
<evidence type="ECO:0000256" key="1">
    <source>
        <dbReference type="ARBA" id="ARBA00004651"/>
    </source>
</evidence>
<dbReference type="InterPro" id="IPR015414">
    <property type="entry name" value="TMEM64"/>
</dbReference>
<keyword evidence="5 6" id="KW-0472">Membrane</keyword>
<dbReference type="PANTHER" id="PTHR12677">
    <property type="entry name" value="GOLGI APPARATUS MEMBRANE PROTEIN TVP38-RELATED"/>
    <property type="match status" value="1"/>
</dbReference>